<dbReference type="EMBL" id="MDER01000032">
    <property type="protein sequence ID" value="ODP28958.1"/>
    <property type="molecule type" value="Genomic_DNA"/>
</dbReference>
<name>A0A1E3L5C1_9BACL</name>
<dbReference type="GO" id="GO:0003677">
    <property type="term" value="F:DNA binding"/>
    <property type="evidence" value="ECO:0007669"/>
    <property type="project" value="UniProtKB-UniRule"/>
</dbReference>
<comment type="caution">
    <text evidence="3">The sequence shown here is derived from an EMBL/GenBank/DDBJ whole genome shotgun (WGS) entry which is preliminary data.</text>
</comment>
<reference evidence="3 4" key="1">
    <citation type="submission" date="2016-08" db="EMBL/GenBank/DDBJ databases">
        <title>Genome sequencing of Paenibacillus sp. TI45-13ar, isolated from Korean traditional nuruk.</title>
        <authorList>
            <person name="Kim S.-J."/>
        </authorList>
    </citation>
    <scope>NUCLEOTIDE SEQUENCE [LARGE SCALE GENOMIC DNA]</scope>
    <source>
        <strain evidence="3 4">TI45-13ar</strain>
    </source>
</reference>
<protein>
    <submittedName>
        <fullName evidence="3">Putative transition state regulator Abh</fullName>
    </submittedName>
</protein>
<dbReference type="InterPro" id="IPR007159">
    <property type="entry name" value="SpoVT-AbrB_dom"/>
</dbReference>
<keyword evidence="1" id="KW-0238">DNA-binding</keyword>
<dbReference type="PANTHER" id="PTHR36432:SF4">
    <property type="entry name" value="TRANSITION STATE REGULATOR ABH-RELATED"/>
    <property type="match status" value="1"/>
</dbReference>
<keyword evidence="4" id="KW-1185">Reference proteome</keyword>
<dbReference type="PROSITE" id="PS51740">
    <property type="entry name" value="SPOVT_ABRB"/>
    <property type="match status" value="1"/>
</dbReference>
<dbReference type="AlphaFoldDB" id="A0A1E3L5C1"/>
<evidence type="ECO:0000256" key="1">
    <source>
        <dbReference type="PROSITE-ProRule" id="PRU01076"/>
    </source>
</evidence>
<gene>
    <name evidence="3" type="ORF">PTI45_01467</name>
</gene>
<dbReference type="Pfam" id="PF04014">
    <property type="entry name" value="MazE_antitoxin"/>
    <property type="match status" value="1"/>
</dbReference>
<dbReference type="InterPro" id="IPR052731">
    <property type="entry name" value="B_subtilis_Trans_State_Reg"/>
</dbReference>
<sequence length="122" mass="14226">MKVIKYSEYIADIPNFIITYCLHYFNPQSINISEVYISMKPAGVVRKVDQLGRIVLPKSLRKRYQMNEGDPVEILVQGDHIILERYRPKCVFCGSMEEVGEFKERYVCAQCMEEMNLIPKNA</sequence>
<dbReference type="SUPFAM" id="SSF89447">
    <property type="entry name" value="AbrB/MazE/MraZ-like"/>
    <property type="match status" value="1"/>
</dbReference>
<proteinExistence type="predicted"/>
<dbReference type="PATRIC" id="fig|1886670.3.peg.1495"/>
<dbReference type="Gene3D" id="2.10.260.10">
    <property type="match status" value="1"/>
</dbReference>
<dbReference type="SMART" id="SM00966">
    <property type="entry name" value="SpoVT_AbrB"/>
    <property type="match status" value="1"/>
</dbReference>
<dbReference type="STRING" id="1886670.PTI45_01467"/>
<dbReference type="InterPro" id="IPR037914">
    <property type="entry name" value="SpoVT-AbrB_sf"/>
</dbReference>
<evidence type="ECO:0000313" key="4">
    <source>
        <dbReference type="Proteomes" id="UP000094578"/>
    </source>
</evidence>
<organism evidence="3 4">
    <name type="scientific">Paenibacillus nuruki</name>
    <dbReference type="NCBI Taxonomy" id="1886670"/>
    <lineage>
        <taxon>Bacteria</taxon>
        <taxon>Bacillati</taxon>
        <taxon>Bacillota</taxon>
        <taxon>Bacilli</taxon>
        <taxon>Bacillales</taxon>
        <taxon>Paenibacillaceae</taxon>
        <taxon>Paenibacillus</taxon>
    </lineage>
</organism>
<feature type="domain" description="SpoVT-AbrB" evidence="2">
    <location>
        <begin position="43"/>
        <end position="88"/>
    </location>
</feature>
<dbReference type="PANTHER" id="PTHR36432">
    <property type="match status" value="1"/>
</dbReference>
<evidence type="ECO:0000313" key="3">
    <source>
        <dbReference type="EMBL" id="ODP28958.1"/>
    </source>
</evidence>
<accession>A0A1E3L5C1</accession>
<dbReference type="NCBIfam" id="TIGR01439">
    <property type="entry name" value="lp_hng_hel_AbrB"/>
    <property type="match status" value="1"/>
</dbReference>
<dbReference type="Proteomes" id="UP000094578">
    <property type="component" value="Unassembled WGS sequence"/>
</dbReference>
<evidence type="ECO:0000259" key="2">
    <source>
        <dbReference type="PROSITE" id="PS51740"/>
    </source>
</evidence>